<evidence type="ECO:0000313" key="5">
    <source>
        <dbReference type="WBParaSite" id="HDID_0000394801-mRNA-1"/>
    </source>
</evidence>
<keyword evidence="4" id="KW-1185">Reference proteome</keyword>
<dbReference type="Proteomes" id="UP000274504">
    <property type="component" value="Unassembled WGS sequence"/>
</dbReference>
<reference evidence="5" key="1">
    <citation type="submission" date="2017-02" db="UniProtKB">
        <authorList>
            <consortium name="WormBaseParasite"/>
        </authorList>
    </citation>
    <scope>IDENTIFICATION</scope>
</reference>
<sequence length="71" mass="8085">MLGSRSGCAIGNISALNTQLYLPNPERIQQRFLWTHLVFFIFGIPTLRRPSVFIDQTVTPDASEELEEYSV</sequence>
<protein>
    <submittedName>
        <fullName evidence="1 5">Uncharacterized protein</fullName>
    </submittedName>
</protein>
<accession>A0A0R3SGC8</accession>
<dbReference type="Proteomes" id="UP000321570">
    <property type="component" value="Unassembled WGS sequence"/>
</dbReference>
<evidence type="ECO:0000313" key="3">
    <source>
        <dbReference type="Proteomes" id="UP000274504"/>
    </source>
</evidence>
<gene>
    <name evidence="1" type="ORF">HDID_LOCUS3946</name>
    <name evidence="2" type="ORF">WMSIL1_LOCUS1954</name>
</gene>
<reference evidence="2 4" key="3">
    <citation type="submission" date="2019-07" db="EMBL/GenBank/DDBJ databases">
        <authorList>
            <person name="Jastrzebski P J."/>
            <person name="Paukszto L."/>
            <person name="Jastrzebski P J."/>
        </authorList>
    </citation>
    <scope>NUCLEOTIDE SEQUENCE [LARGE SCALE GENOMIC DNA]</scope>
    <source>
        <strain evidence="2 4">WMS-il1</strain>
    </source>
</reference>
<dbReference type="EMBL" id="CABIJS010000044">
    <property type="protein sequence ID" value="VUZ40918.1"/>
    <property type="molecule type" value="Genomic_DNA"/>
</dbReference>
<evidence type="ECO:0000313" key="1">
    <source>
        <dbReference type="EMBL" id="VDL41390.1"/>
    </source>
</evidence>
<proteinExistence type="predicted"/>
<name>A0A0R3SGC8_HYMDI</name>
<dbReference type="WBParaSite" id="HDID_0000394801-mRNA-1">
    <property type="protein sequence ID" value="HDID_0000394801-mRNA-1"/>
    <property type="gene ID" value="HDID_0000394801"/>
</dbReference>
<dbReference type="EMBL" id="UYSG01001338">
    <property type="protein sequence ID" value="VDL41390.1"/>
    <property type="molecule type" value="Genomic_DNA"/>
</dbReference>
<evidence type="ECO:0000313" key="4">
    <source>
        <dbReference type="Proteomes" id="UP000321570"/>
    </source>
</evidence>
<organism evidence="5">
    <name type="scientific">Hymenolepis diminuta</name>
    <name type="common">Rat tapeworm</name>
    <dbReference type="NCBI Taxonomy" id="6216"/>
    <lineage>
        <taxon>Eukaryota</taxon>
        <taxon>Metazoa</taxon>
        <taxon>Spiralia</taxon>
        <taxon>Lophotrochozoa</taxon>
        <taxon>Platyhelminthes</taxon>
        <taxon>Cestoda</taxon>
        <taxon>Eucestoda</taxon>
        <taxon>Cyclophyllidea</taxon>
        <taxon>Hymenolepididae</taxon>
        <taxon>Hymenolepis</taxon>
    </lineage>
</organism>
<evidence type="ECO:0000313" key="2">
    <source>
        <dbReference type="EMBL" id="VUZ40918.1"/>
    </source>
</evidence>
<reference evidence="1 3" key="2">
    <citation type="submission" date="2018-11" db="EMBL/GenBank/DDBJ databases">
        <authorList>
            <consortium name="Pathogen Informatics"/>
        </authorList>
    </citation>
    <scope>NUCLEOTIDE SEQUENCE [LARGE SCALE GENOMIC DNA]</scope>
</reference>
<dbReference type="AlphaFoldDB" id="A0A0R3SGC8"/>